<dbReference type="OrthoDB" id="9803764at2"/>
<gene>
    <name evidence="4" type="ORF">SAMN05216203_0485</name>
</gene>
<dbReference type="GO" id="GO:0003700">
    <property type="term" value="F:DNA-binding transcription factor activity"/>
    <property type="evidence" value="ECO:0007669"/>
    <property type="project" value="InterPro"/>
</dbReference>
<dbReference type="Gene3D" id="3.40.50.880">
    <property type="match status" value="1"/>
</dbReference>
<evidence type="ECO:0000259" key="3">
    <source>
        <dbReference type="PROSITE" id="PS01124"/>
    </source>
</evidence>
<dbReference type="Pfam" id="PF12833">
    <property type="entry name" value="HTH_18"/>
    <property type="match status" value="1"/>
</dbReference>
<evidence type="ECO:0000313" key="4">
    <source>
        <dbReference type="EMBL" id="SFR45823.1"/>
    </source>
</evidence>
<dbReference type="STRING" id="650891.SAMN05216203_0485"/>
<keyword evidence="1" id="KW-0805">Transcription regulation</keyword>
<feature type="domain" description="HTH araC/xylS-type" evidence="3">
    <location>
        <begin position="216"/>
        <end position="314"/>
    </location>
</feature>
<dbReference type="PANTHER" id="PTHR43130:SF3">
    <property type="entry name" value="HTH-TYPE TRANSCRIPTIONAL REGULATOR RV1931C"/>
    <property type="match status" value="1"/>
</dbReference>
<dbReference type="InterPro" id="IPR052158">
    <property type="entry name" value="INH-QAR"/>
</dbReference>
<evidence type="ECO:0000313" key="5">
    <source>
        <dbReference type="Proteomes" id="UP000198644"/>
    </source>
</evidence>
<name>A0A1I6GU73_9GAMM</name>
<dbReference type="PANTHER" id="PTHR43130">
    <property type="entry name" value="ARAC-FAMILY TRANSCRIPTIONAL REGULATOR"/>
    <property type="match status" value="1"/>
</dbReference>
<dbReference type="Pfam" id="PF01965">
    <property type="entry name" value="DJ-1_PfpI"/>
    <property type="match status" value="1"/>
</dbReference>
<dbReference type="SUPFAM" id="SSF46689">
    <property type="entry name" value="Homeodomain-like"/>
    <property type="match status" value="2"/>
</dbReference>
<protein>
    <submittedName>
        <fullName evidence="4">Transcriptional regulator, AraC family with amidase-like domain</fullName>
    </submittedName>
</protein>
<dbReference type="EMBL" id="FOYW01000001">
    <property type="protein sequence ID" value="SFR45823.1"/>
    <property type="molecule type" value="Genomic_DNA"/>
</dbReference>
<dbReference type="SMART" id="SM00342">
    <property type="entry name" value="HTH_ARAC"/>
    <property type="match status" value="1"/>
</dbReference>
<dbReference type="RefSeq" id="WP_092008701.1">
    <property type="nucleotide sequence ID" value="NZ_FOYW01000001.1"/>
</dbReference>
<evidence type="ECO:0000256" key="2">
    <source>
        <dbReference type="ARBA" id="ARBA00023163"/>
    </source>
</evidence>
<sequence>MDVYFLLLPDVHLLDMAGPVQAIHECNELHGGFFRPRFVGLGASVNCWQGPAIGNVEPLPETVTADSLIFVCGMKLTPQVMAAARDSRLTDWLNRADRLGATLVGICTGTFVLGEAGLLDDRQCTTHHRLLQALNEAFPKARVTRERIFVEDGNLLTSAGVTAGIDLTLYLIARLRGCRVAIDTARELVVHNRRMGEDPQISEHLRHHNHVSPLIHEVQDHMVRAFREPLTVSGLAAAHRVSTRHLQRLFKASTGISIKGYLTALRLEKARELLADGRDSIELVAEKSGFQSTRAFREAWMRKYDTAPSLLRGHPREQEGRRPDAP</sequence>
<dbReference type="InterPro" id="IPR029062">
    <property type="entry name" value="Class_I_gatase-like"/>
</dbReference>
<dbReference type="PROSITE" id="PS01124">
    <property type="entry name" value="HTH_ARAC_FAMILY_2"/>
    <property type="match status" value="1"/>
</dbReference>
<reference evidence="4 5" key="1">
    <citation type="submission" date="2016-10" db="EMBL/GenBank/DDBJ databases">
        <authorList>
            <person name="de Groot N.N."/>
        </authorList>
    </citation>
    <scope>NUCLEOTIDE SEQUENCE [LARGE SCALE GENOMIC DNA]</scope>
    <source>
        <strain evidence="4 5">CGMCC 1.9167</strain>
    </source>
</reference>
<evidence type="ECO:0000256" key="1">
    <source>
        <dbReference type="ARBA" id="ARBA00023015"/>
    </source>
</evidence>
<proteinExistence type="predicted"/>
<dbReference type="Gene3D" id="1.10.10.60">
    <property type="entry name" value="Homeodomain-like"/>
    <property type="match status" value="1"/>
</dbReference>
<accession>A0A1I6GU73</accession>
<dbReference type="SUPFAM" id="SSF52317">
    <property type="entry name" value="Class I glutamine amidotransferase-like"/>
    <property type="match status" value="1"/>
</dbReference>
<dbReference type="InterPro" id="IPR009057">
    <property type="entry name" value="Homeodomain-like_sf"/>
</dbReference>
<keyword evidence="5" id="KW-1185">Reference proteome</keyword>
<dbReference type="InterPro" id="IPR002818">
    <property type="entry name" value="DJ-1/PfpI"/>
</dbReference>
<dbReference type="GO" id="GO:0043565">
    <property type="term" value="F:sequence-specific DNA binding"/>
    <property type="evidence" value="ECO:0007669"/>
    <property type="project" value="InterPro"/>
</dbReference>
<keyword evidence="2" id="KW-0804">Transcription</keyword>
<dbReference type="CDD" id="cd03137">
    <property type="entry name" value="GATase1_AraC_1"/>
    <property type="match status" value="1"/>
</dbReference>
<dbReference type="InterPro" id="IPR018060">
    <property type="entry name" value="HTH_AraC"/>
</dbReference>
<organism evidence="4 5">
    <name type="scientific">Marinobacter daqiaonensis</name>
    <dbReference type="NCBI Taxonomy" id="650891"/>
    <lineage>
        <taxon>Bacteria</taxon>
        <taxon>Pseudomonadati</taxon>
        <taxon>Pseudomonadota</taxon>
        <taxon>Gammaproteobacteria</taxon>
        <taxon>Pseudomonadales</taxon>
        <taxon>Marinobacteraceae</taxon>
        <taxon>Marinobacter</taxon>
    </lineage>
</organism>
<dbReference type="Proteomes" id="UP000198644">
    <property type="component" value="Unassembled WGS sequence"/>
</dbReference>
<dbReference type="AlphaFoldDB" id="A0A1I6GU73"/>